<dbReference type="PANTHER" id="PTHR18947">
    <property type="entry name" value="HOOK PROTEINS"/>
    <property type="match status" value="1"/>
</dbReference>
<evidence type="ECO:0000256" key="2">
    <source>
        <dbReference type="SAM" id="MobiDB-lite"/>
    </source>
</evidence>
<dbReference type="Pfam" id="PF24554">
    <property type="entry name" value="DUF7603"/>
    <property type="match status" value="1"/>
</dbReference>
<dbReference type="GO" id="GO:0005815">
    <property type="term" value="C:microtubule organizing center"/>
    <property type="evidence" value="ECO:0007669"/>
    <property type="project" value="TreeGrafter"/>
</dbReference>
<feature type="domain" description="DUF7603" evidence="3">
    <location>
        <begin position="1027"/>
        <end position="1135"/>
    </location>
</feature>
<evidence type="ECO:0000259" key="3">
    <source>
        <dbReference type="Pfam" id="PF24554"/>
    </source>
</evidence>
<feature type="region of interest" description="Disordered" evidence="2">
    <location>
        <begin position="1167"/>
        <end position="1202"/>
    </location>
</feature>
<gene>
    <name evidence="4" type="ORF">BN1708_008769</name>
</gene>
<feature type="region of interest" description="Disordered" evidence="2">
    <location>
        <begin position="346"/>
        <end position="433"/>
    </location>
</feature>
<feature type="compositionally biased region" description="Polar residues" evidence="2">
    <location>
        <begin position="374"/>
        <end position="389"/>
    </location>
</feature>
<feature type="compositionally biased region" description="Polar residues" evidence="2">
    <location>
        <begin position="806"/>
        <end position="819"/>
    </location>
</feature>
<feature type="region of interest" description="Disordered" evidence="2">
    <location>
        <begin position="241"/>
        <end position="272"/>
    </location>
</feature>
<feature type="compositionally biased region" description="Polar residues" evidence="2">
    <location>
        <begin position="789"/>
        <end position="799"/>
    </location>
</feature>
<dbReference type="GO" id="GO:0031122">
    <property type="term" value="P:cytoplasmic microtubule organization"/>
    <property type="evidence" value="ECO:0007669"/>
    <property type="project" value="TreeGrafter"/>
</dbReference>
<feature type="region of interest" description="Disordered" evidence="2">
    <location>
        <begin position="103"/>
        <end position="206"/>
    </location>
</feature>
<dbReference type="GO" id="GO:0005737">
    <property type="term" value="C:cytoplasm"/>
    <property type="evidence" value="ECO:0007669"/>
    <property type="project" value="TreeGrafter"/>
</dbReference>
<dbReference type="Proteomes" id="UP000044602">
    <property type="component" value="Unassembled WGS sequence"/>
</dbReference>
<dbReference type="PANTHER" id="PTHR18947:SF28">
    <property type="entry name" value="GIRDIN, ISOFORM A"/>
    <property type="match status" value="1"/>
</dbReference>
<evidence type="ECO:0000256" key="1">
    <source>
        <dbReference type="SAM" id="Coils"/>
    </source>
</evidence>
<organism evidence="4 5">
    <name type="scientific">Verticillium longisporum</name>
    <name type="common">Verticillium dahliae var. longisporum</name>
    <dbReference type="NCBI Taxonomy" id="100787"/>
    <lineage>
        <taxon>Eukaryota</taxon>
        <taxon>Fungi</taxon>
        <taxon>Dikarya</taxon>
        <taxon>Ascomycota</taxon>
        <taxon>Pezizomycotina</taxon>
        <taxon>Sordariomycetes</taxon>
        <taxon>Hypocreomycetidae</taxon>
        <taxon>Glomerellales</taxon>
        <taxon>Plectosphaerellaceae</taxon>
        <taxon>Verticillium</taxon>
    </lineage>
</organism>
<keyword evidence="1" id="KW-0175">Coiled coil</keyword>
<proteinExistence type="predicted"/>
<feature type="region of interest" description="Disordered" evidence="2">
    <location>
        <begin position="1042"/>
        <end position="1070"/>
    </location>
</feature>
<evidence type="ECO:0000313" key="5">
    <source>
        <dbReference type="Proteomes" id="UP000044602"/>
    </source>
</evidence>
<feature type="region of interest" description="Disordered" evidence="2">
    <location>
        <begin position="789"/>
        <end position="819"/>
    </location>
</feature>
<accession>A0A0G4N7R4</accession>
<dbReference type="EMBL" id="CVQH01027527">
    <property type="protein sequence ID" value="CRK42483.1"/>
    <property type="molecule type" value="Genomic_DNA"/>
</dbReference>
<dbReference type="InterPro" id="IPR056023">
    <property type="entry name" value="DUF7603"/>
</dbReference>
<protein>
    <recommendedName>
        <fullName evidence="3">DUF7603 domain-containing protein</fullName>
    </recommendedName>
</protein>
<feature type="compositionally biased region" description="Basic and acidic residues" evidence="2">
    <location>
        <begin position="1042"/>
        <end position="1051"/>
    </location>
</feature>
<reference evidence="4 5" key="1">
    <citation type="submission" date="2015-05" db="EMBL/GenBank/DDBJ databases">
        <authorList>
            <person name="Wang D.B."/>
            <person name="Wang M."/>
        </authorList>
    </citation>
    <scope>NUCLEOTIDE SEQUENCE [LARGE SCALE GENOMIC DNA]</scope>
    <source>
        <strain evidence="4">VL1</strain>
    </source>
</reference>
<evidence type="ECO:0000313" key="4">
    <source>
        <dbReference type="EMBL" id="CRK42483.1"/>
    </source>
</evidence>
<sequence>MSYMPLYAPTIGHQPAAMAFASRRRGTLGTMRAVHWLEPLASRGSGSTGYGLFCPFAVRNPRNPTLSPCCRAQRCPPRLPPMAPIHRHRRTSFPLSLVDGQLTSSLPPPREISPSPTLGPAKGRARARVPGRTSSRSQTPLIIMPDMDLEPTRPVLPRDFHDSDSESDTVDTLDLLGGYTDAPETQHASPSPHPDPLVPRGRHPLPVPVQQQHYHYHYHHNHTDVQQQGKHTSHAHASYIAHPPITAPPSAASSRQPSPGHARSHTTPVVGTPKINIIKRKPLSSTASPLATRFSEGAATLRIHLPKPETRFSRAYSVDSPTLYEYPAAALEHSLAPIILDSFPTVPTALPHEKPPTPTNTDRAEEDDDGPHSLTRNTPSTNLASPQTRTLDDLPQHAGLTNNVTQNPHSFDAPLLPNATKADTTDSESESAYSLYSNDNRTMSIIAPKPTPPHLNLDKVERNSQISTPPTTAIDSSRLPEINKPLPKSPGSTKFGSFFGWAISPSPSTTEFSSLPSPLSARNPGSTDEAGFSAATSILQRKGSKANANPLGYLETNLLTPPPASTLLPPAQIQEMEDELKAISAELASSIRREMDLEDLVDRLQSEIGNPQAPGKRTSDYFSDSGVSSTKFSEYDQNKEEVEKVQRRSEQEKASIRLELTTKLQEERLRRKALDQQIKELADRASQIDLAQMNNVDANGRVKELEATCEDLRRRLSEEKNVKDNFEDLLAALRGELQSASNERDNLRDEVVPQLRARVEGLEAEASEYDNLTYESSKLQQELHALKSENQNLRTSKQASVEEPPTRSTRSSVALSRSNSVTAGSFKLQRAPTGLTRSNTVKGGIESREALSERLKDVEAQRDALHSALKNLLDRQEFQNRENEKKIRVLETERERLLSDSPRRGGFAKDVSDLQNEIKVLRRRAEDAVNDKFQVEKGLVSLKMDLDRAEGEIASLRALLDEKDILIPPSMARSSSGSNSDAYPVTSESLEAAFKDLQAAYQEALNRIKELEEQGGAIVSDERTQLALEKLQHSLSAAIMERDAARQEASDNKTQADSLHESEAEHIESERALADELRDSARRVEELATQVRQQLAANASLRQRLADTVARGDIDRQANVERIASLQGRLRMLEEEVSAAQSASEDRIARHEEQIKEIKEAHNIQLRRALPSQASSGGRSPRKMLSPVASPMFSRSPRSPLPKMSIEDEVQVDKLRSRVTELERTLSEADTEMQDVIARMSAAQIEVLNLQEEREAAVRETRKLQRILEEERVKSFEDRFRTLSGNA</sequence>
<dbReference type="GO" id="GO:0051959">
    <property type="term" value="F:dynein light intermediate chain binding"/>
    <property type="evidence" value="ECO:0007669"/>
    <property type="project" value="TreeGrafter"/>
</dbReference>
<feature type="compositionally biased region" description="Basic and acidic residues" evidence="2">
    <location>
        <begin position="1058"/>
        <end position="1070"/>
    </location>
</feature>
<dbReference type="STRING" id="100787.A0A0G4N7R4"/>
<feature type="compositionally biased region" description="Polar residues" evidence="2">
    <location>
        <begin position="620"/>
        <end position="630"/>
    </location>
</feature>
<feature type="compositionally biased region" description="Polar residues" evidence="2">
    <location>
        <begin position="399"/>
        <end position="409"/>
    </location>
</feature>
<feature type="region of interest" description="Disordered" evidence="2">
    <location>
        <begin position="608"/>
        <end position="630"/>
    </location>
</feature>
<dbReference type="GO" id="GO:0030705">
    <property type="term" value="P:cytoskeleton-dependent intracellular transport"/>
    <property type="evidence" value="ECO:0007669"/>
    <property type="project" value="TreeGrafter"/>
</dbReference>
<keyword evidence="5" id="KW-1185">Reference proteome</keyword>
<feature type="coiled-coil region" evidence="1">
    <location>
        <begin position="1212"/>
        <end position="1270"/>
    </location>
</feature>
<feature type="compositionally biased region" description="Low complexity" evidence="2">
    <location>
        <begin position="241"/>
        <end position="259"/>
    </location>
</feature>
<dbReference type="GO" id="GO:0008017">
    <property type="term" value="F:microtubule binding"/>
    <property type="evidence" value="ECO:0007669"/>
    <property type="project" value="TreeGrafter"/>
</dbReference>
<name>A0A0G4N7R4_VERLO</name>
<dbReference type="Gene3D" id="1.20.5.1700">
    <property type="match status" value="1"/>
</dbReference>
<feature type="region of interest" description="Disordered" evidence="2">
    <location>
        <begin position="510"/>
        <end position="530"/>
    </location>
</feature>